<dbReference type="InterPro" id="IPR016037">
    <property type="entry name" value="DHQ_synth_AroB"/>
</dbReference>
<dbReference type="Pfam" id="PF24621">
    <property type="entry name" value="DHQS_C"/>
    <property type="match status" value="1"/>
</dbReference>
<dbReference type="HAMAP" id="MF_00110">
    <property type="entry name" value="DHQ_synthase"/>
    <property type="match status" value="1"/>
</dbReference>
<evidence type="ECO:0000256" key="1">
    <source>
        <dbReference type="ARBA" id="ARBA00001393"/>
    </source>
</evidence>
<dbReference type="InterPro" id="IPR056179">
    <property type="entry name" value="DHQS_C"/>
</dbReference>
<evidence type="ECO:0000256" key="6">
    <source>
        <dbReference type="ARBA" id="ARBA00005412"/>
    </source>
</evidence>
<keyword evidence="13 18" id="KW-0862">Zinc</keyword>
<dbReference type="PANTHER" id="PTHR43622:SF7">
    <property type="entry name" value="3-DEHYDROQUINATE SYNTHASE, CHLOROPLASTIC"/>
    <property type="match status" value="1"/>
</dbReference>
<dbReference type="GO" id="GO:0009073">
    <property type="term" value="P:aromatic amino acid family biosynthetic process"/>
    <property type="evidence" value="ECO:0007669"/>
    <property type="project" value="UniProtKB-KW"/>
</dbReference>
<comment type="pathway">
    <text evidence="5 18">Metabolic intermediate biosynthesis; chorismate biosynthesis; chorismate from D-erythrose 4-phosphate and phosphoenolpyruvate: step 2/7.</text>
</comment>
<name>A0AB39BTI7_9BACI</name>
<comment type="cofactor">
    <cofactor evidence="18">
        <name>Co(2+)</name>
        <dbReference type="ChEBI" id="CHEBI:48828"/>
    </cofactor>
    <cofactor evidence="18">
        <name>Zn(2+)</name>
        <dbReference type="ChEBI" id="CHEBI:29105"/>
    </cofactor>
    <text evidence="18">Binds 1 divalent metal cation per subunit. Can use either Co(2+) or Zn(2+).</text>
</comment>
<dbReference type="Gene3D" id="3.40.50.1970">
    <property type="match status" value="1"/>
</dbReference>
<dbReference type="CDD" id="cd08195">
    <property type="entry name" value="DHQS"/>
    <property type="match status" value="1"/>
</dbReference>
<evidence type="ECO:0000256" key="14">
    <source>
        <dbReference type="ARBA" id="ARBA00023027"/>
    </source>
</evidence>
<comment type="cofactor">
    <cofactor evidence="2 18">
        <name>NAD(+)</name>
        <dbReference type="ChEBI" id="CHEBI:57540"/>
    </cofactor>
</comment>
<dbReference type="EMBL" id="CP162551">
    <property type="protein sequence ID" value="XDI37128.1"/>
    <property type="molecule type" value="Genomic_DNA"/>
</dbReference>
<evidence type="ECO:0000256" key="12">
    <source>
        <dbReference type="ARBA" id="ARBA00022741"/>
    </source>
</evidence>
<keyword evidence="12 18" id="KW-0547">Nucleotide-binding</keyword>
<proteinExistence type="inferred from homology"/>
<evidence type="ECO:0000256" key="8">
    <source>
        <dbReference type="ARBA" id="ARBA00017684"/>
    </source>
</evidence>
<keyword evidence="16 18" id="KW-0456">Lyase</keyword>
<dbReference type="GO" id="GO:0000166">
    <property type="term" value="F:nucleotide binding"/>
    <property type="evidence" value="ECO:0007669"/>
    <property type="project" value="UniProtKB-KW"/>
</dbReference>
<accession>A0AB39BTI7</accession>
<evidence type="ECO:0000256" key="5">
    <source>
        <dbReference type="ARBA" id="ARBA00004661"/>
    </source>
</evidence>
<protein>
    <recommendedName>
        <fullName evidence="8 18">3-dehydroquinate synthase</fullName>
        <shortName evidence="18">DHQS</shortName>
        <ecNumber evidence="7 18">4.2.3.4</ecNumber>
    </recommendedName>
</protein>
<dbReference type="InterPro" id="IPR050071">
    <property type="entry name" value="Dehydroquinate_synthase"/>
</dbReference>
<keyword evidence="17 18" id="KW-0170">Cobalt</keyword>
<evidence type="ECO:0000256" key="15">
    <source>
        <dbReference type="ARBA" id="ARBA00023141"/>
    </source>
</evidence>
<dbReference type="GO" id="GO:0005737">
    <property type="term" value="C:cytoplasm"/>
    <property type="evidence" value="ECO:0007669"/>
    <property type="project" value="UniProtKB-SubCell"/>
</dbReference>
<dbReference type="GO" id="GO:0009423">
    <property type="term" value="P:chorismate biosynthetic process"/>
    <property type="evidence" value="ECO:0007669"/>
    <property type="project" value="UniProtKB-UniRule"/>
</dbReference>
<evidence type="ECO:0000256" key="13">
    <source>
        <dbReference type="ARBA" id="ARBA00022833"/>
    </source>
</evidence>
<organism evidence="21">
    <name type="scientific">Alkalihalophilus sp. As8PL</name>
    <dbReference type="NCBI Taxonomy" id="3237103"/>
    <lineage>
        <taxon>Bacteria</taxon>
        <taxon>Bacillati</taxon>
        <taxon>Bacillota</taxon>
        <taxon>Bacilli</taxon>
        <taxon>Bacillales</taxon>
        <taxon>Bacillaceae</taxon>
        <taxon>Alkalihalophilus</taxon>
    </lineage>
</organism>
<evidence type="ECO:0000256" key="17">
    <source>
        <dbReference type="ARBA" id="ARBA00023285"/>
    </source>
</evidence>
<comment type="subcellular location">
    <subcellularLocation>
        <location evidence="4 18">Cytoplasm</location>
    </subcellularLocation>
</comment>
<dbReference type="GO" id="GO:0046872">
    <property type="term" value="F:metal ion binding"/>
    <property type="evidence" value="ECO:0007669"/>
    <property type="project" value="UniProtKB-KW"/>
</dbReference>
<evidence type="ECO:0000256" key="11">
    <source>
        <dbReference type="ARBA" id="ARBA00022723"/>
    </source>
</evidence>
<evidence type="ECO:0000256" key="7">
    <source>
        <dbReference type="ARBA" id="ARBA00013031"/>
    </source>
</evidence>
<sequence>MRGISSMSTVRITTKSQSYDVVVQTGLRHHVYDLLKQNEIGNHSSILVITDEHVYPLYASDVVASFPEDTRIYTEVVPAGEASKSFDVFKRLQERALELGLDRHSIIIALGGGVIGDLAGFVAASYMRGIRFIQVPTTLLAHDSSVGGKVAINLPQAKNIVGAFYQPELVIYDTEMLRSLPELEWRSGFAEVIKHGFIRDHQFLKWLTEHVHSFVDLRDDVLEEILVRSIGVKAAIVKEDEREQSVRAFLNLGHTLGHAIEAELGYGKLAHGEAVAIGMVFALRLSEQKFKIDLPINQLLVWLRQLGYQTTIPDGLKPQQLLASMKKDKKNTSGHIRMVLLKEVADVVLTEVSDELLLQSLTYAIKEGFDGPWN</sequence>
<dbReference type="GO" id="GO:0003856">
    <property type="term" value="F:3-dehydroquinate synthase activity"/>
    <property type="evidence" value="ECO:0007669"/>
    <property type="project" value="UniProtKB-UniRule"/>
</dbReference>
<dbReference type="Gene3D" id="1.20.1090.10">
    <property type="entry name" value="Dehydroquinate synthase-like - alpha domain"/>
    <property type="match status" value="1"/>
</dbReference>
<comment type="caution">
    <text evidence="18">Lacks conserved residue(s) required for the propagation of feature annotation.</text>
</comment>
<feature type="binding site" evidence="18">
    <location>
        <position position="191"/>
    </location>
    <ligand>
        <name>Zn(2+)</name>
        <dbReference type="ChEBI" id="CHEBI:29105"/>
    </ligand>
</feature>
<evidence type="ECO:0000256" key="3">
    <source>
        <dbReference type="ARBA" id="ARBA00001947"/>
    </source>
</evidence>
<feature type="binding site" evidence="18">
    <location>
        <position position="254"/>
    </location>
    <ligand>
        <name>Zn(2+)</name>
        <dbReference type="ChEBI" id="CHEBI:29105"/>
    </ligand>
</feature>
<dbReference type="AlphaFoldDB" id="A0AB39BTI7"/>
<comment type="similarity">
    <text evidence="6 18">Belongs to the sugar phosphate cyclases superfamily. Dehydroquinate synthase family.</text>
</comment>
<dbReference type="PANTHER" id="PTHR43622">
    <property type="entry name" value="3-DEHYDROQUINATE SYNTHASE"/>
    <property type="match status" value="1"/>
</dbReference>
<dbReference type="Pfam" id="PF01761">
    <property type="entry name" value="DHQ_synthase"/>
    <property type="match status" value="1"/>
</dbReference>
<dbReference type="EC" id="4.2.3.4" evidence="7 18"/>
<keyword evidence="15 18" id="KW-0057">Aromatic amino acid biosynthesis</keyword>
<dbReference type="FunFam" id="3.40.50.1970:FF:000007">
    <property type="entry name" value="Pentafunctional AROM polypeptide"/>
    <property type="match status" value="1"/>
</dbReference>
<feature type="domain" description="3-dehydroquinate synthase C-terminal" evidence="20">
    <location>
        <begin position="188"/>
        <end position="331"/>
    </location>
</feature>
<keyword evidence="11 18" id="KW-0479">Metal-binding</keyword>
<dbReference type="RefSeq" id="WP_368504502.1">
    <property type="nucleotide sequence ID" value="NZ_CP162551.1"/>
</dbReference>
<evidence type="ECO:0000256" key="4">
    <source>
        <dbReference type="ARBA" id="ARBA00004496"/>
    </source>
</evidence>
<dbReference type="PIRSF" id="PIRSF001455">
    <property type="entry name" value="DHQ_synth"/>
    <property type="match status" value="1"/>
</dbReference>
<evidence type="ECO:0000256" key="16">
    <source>
        <dbReference type="ARBA" id="ARBA00023239"/>
    </source>
</evidence>
<feature type="binding site" evidence="18">
    <location>
        <position position="158"/>
    </location>
    <ligand>
        <name>NAD(+)</name>
        <dbReference type="ChEBI" id="CHEBI:57540"/>
    </ligand>
</feature>
<dbReference type="SUPFAM" id="SSF56796">
    <property type="entry name" value="Dehydroquinate synthase-like"/>
    <property type="match status" value="1"/>
</dbReference>
<feature type="binding site" evidence="18">
    <location>
        <begin position="113"/>
        <end position="117"/>
    </location>
    <ligand>
        <name>NAD(+)</name>
        <dbReference type="ChEBI" id="CHEBI:57540"/>
    </ligand>
</feature>
<feature type="binding site" evidence="18">
    <location>
        <begin position="137"/>
        <end position="138"/>
    </location>
    <ligand>
        <name>NAD(+)</name>
        <dbReference type="ChEBI" id="CHEBI:57540"/>
    </ligand>
</feature>
<dbReference type="InterPro" id="IPR030963">
    <property type="entry name" value="DHQ_synth_fam"/>
</dbReference>
<evidence type="ECO:0000259" key="20">
    <source>
        <dbReference type="Pfam" id="PF24621"/>
    </source>
</evidence>
<evidence type="ECO:0000256" key="9">
    <source>
        <dbReference type="ARBA" id="ARBA00022490"/>
    </source>
</evidence>
<evidence type="ECO:0000256" key="18">
    <source>
        <dbReference type="HAMAP-Rule" id="MF_00110"/>
    </source>
</evidence>
<comment type="function">
    <text evidence="18">Catalyzes the conversion of 3-deoxy-D-arabino-heptulosonate 7-phosphate (DAHP) to dehydroquinate (DHQ).</text>
</comment>
<dbReference type="GO" id="GO:0008652">
    <property type="term" value="P:amino acid biosynthetic process"/>
    <property type="evidence" value="ECO:0007669"/>
    <property type="project" value="UniProtKB-KW"/>
</dbReference>
<comment type="cofactor">
    <cofactor evidence="3">
        <name>Zn(2+)</name>
        <dbReference type="ChEBI" id="CHEBI:29105"/>
    </cofactor>
</comment>
<keyword evidence="9 18" id="KW-0963">Cytoplasm</keyword>
<evidence type="ECO:0000256" key="10">
    <source>
        <dbReference type="ARBA" id="ARBA00022605"/>
    </source>
</evidence>
<comment type="catalytic activity">
    <reaction evidence="1 18">
        <text>7-phospho-2-dehydro-3-deoxy-D-arabino-heptonate = 3-dehydroquinate + phosphate</text>
        <dbReference type="Rhea" id="RHEA:21968"/>
        <dbReference type="ChEBI" id="CHEBI:32364"/>
        <dbReference type="ChEBI" id="CHEBI:43474"/>
        <dbReference type="ChEBI" id="CHEBI:58394"/>
        <dbReference type="EC" id="4.2.3.4"/>
    </reaction>
</comment>
<feature type="binding site" evidence="18">
    <location>
        <position position="149"/>
    </location>
    <ligand>
        <name>NAD(+)</name>
        <dbReference type="ChEBI" id="CHEBI:57540"/>
    </ligand>
</feature>
<feature type="domain" description="3-dehydroquinate synthase N-terminal" evidence="19">
    <location>
        <begin position="76"/>
        <end position="186"/>
    </location>
</feature>
<keyword evidence="10 18" id="KW-0028">Amino-acid biosynthesis</keyword>
<keyword evidence="14 18" id="KW-0520">NAD</keyword>
<dbReference type="NCBIfam" id="TIGR01357">
    <property type="entry name" value="aroB"/>
    <property type="match status" value="1"/>
</dbReference>
<evidence type="ECO:0000259" key="19">
    <source>
        <dbReference type="Pfam" id="PF01761"/>
    </source>
</evidence>
<evidence type="ECO:0000256" key="2">
    <source>
        <dbReference type="ARBA" id="ARBA00001911"/>
    </source>
</evidence>
<dbReference type="InterPro" id="IPR030960">
    <property type="entry name" value="DHQS/DOIS_N"/>
</dbReference>
<gene>
    <name evidence="18 21" type="primary">aroB</name>
    <name evidence="21" type="ORF">AB3N04_02095</name>
</gene>
<feature type="binding site" evidence="18">
    <location>
        <position position="271"/>
    </location>
    <ligand>
        <name>Zn(2+)</name>
        <dbReference type="ChEBI" id="CHEBI:29105"/>
    </ligand>
</feature>
<reference evidence="21" key="1">
    <citation type="submission" date="2024-07" db="EMBL/GenBank/DDBJ databases">
        <title>Identification and characteristics of an arsenic-resistant bacterial isolate, which belongs to a novel species.</title>
        <authorList>
            <person name="Juszczyk A."/>
            <person name="Kowalczyk A."/>
            <person name="Was K."/>
            <person name="Kosowicz W."/>
            <person name="Budzyn A."/>
            <person name="Latowski D."/>
        </authorList>
    </citation>
    <scope>NUCLEOTIDE SEQUENCE</scope>
    <source>
        <strain evidence="21">As8PL</strain>
    </source>
</reference>
<evidence type="ECO:0000313" key="21">
    <source>
        <dbReference type="EMBL" id="XDI37128.1"/>
    </source>
</evidence>